<reference evidence="3" key="2">
    <citation type="journal article" date="2024" name="Plant">
        <title>Genomic evolution and insights into agronomic trait innovations of Sesamum species.</title>
        <authorList>
            <person name="Miao H."/>
            <person name="Wang L."/>
            <person name="Qu L."/>
            <person name="Liu H."/>
            <person name="Sun Y."/>
            <person name="Le M."/>
            <person name="Wang Q."/>
            <person name="Wei S."/>
            <person name="Zheng Y."/>
            <person name="Lin W."/>
            <person name="Duan Y."/>
            <person name="Cao H."/>
            <person name="Xiong S."/>
            <person name="Wang X."/>
            <person name="Wei L."/>
            <person name="Li C."/>
            <person name="Ma Q."/>
            <person name="Ju M."/>
            <person name="Zhao R."/>
            <person name="Li G."/>
            <person name="Mu C."/>
            <person name="Tian Q."/>
            <person name="Mei H."/>
            <person name="Zhang T."/>
            <person name="Gao T."/>
            <person name="Zhang H."/>
        </authorList>
    </citation>
    <scope>NUCLEOTIDE SEQUENCE</scope>
    <source>
        <strain evidence="3">G02</strain>
    </source>
</reference>
<feature type="compositionally biased region" description="Basic and acidic residues" evidence="1">
    <location>
        <begin position="284"/>
        <end position="306"/>
    </location>
</feature>
<gene>
    <name evidence="3" type="ORF">Sradi_5272700</name>
</gene>
<evidence type="ECO:0000256" key="1">
    <source>
        <dbReference type="SAM" id="MobiDB-lite"/>
    </source>
</evidence>
<dbReference type="InterPro" id="IPR040256">
    <property type="entry name" value="At4g02000-like"/>
</dbReference>
<proteinExistence type="predicted"/>
<comment type="caution">
    <text evidence="3">The sequence shown here is derived from an EMBL/GenBank/DDBJ whole genome shotgun (WGS) entry which is preliminary data.</text>
</comment>
<dbReference type="EMBL" id="JACGWJ010000024">
    <property type="protein sequence ID" value="KAL0320112.1"/>
    <property type="molecule type" value="Genomic_DNA"/>
</dbReference>
<name>A0AAW2LNZ6_SESRA</name>
<protein>
    <recommendedName>
        <fullName evidence="2">DUF4283 domain-containing protein</fullName>
    </recommendedName>
</protein>
<feature type="compositionally biased region" description="Polar residues" evidence="1">
    <location>
        <begin position="15"/>
        <end position="40"/>
    </location>
</feature>
<dbReference type="AlphaFoldDB" id="A0AAW2LNZ6"/>
<dbReference type="PANTHER" id="PTHR31286:SF179">
    <property type="entry name" value="RNASE H TYPE-1 DOMAIN-CONTAINING PROTEIN"/>
    <property type="match status" value="1"/>
</dbReference>
<feature type="region of interest" description="Disordered" evidence="1">
    <location>
        <begin position="268"/>
        <end position="322"/>
    </location>
</feature>
<reference evidence="3" key="1">
    <citation type="submission" date="2020-06" db="EMBL/GenBank/DDBJ databases">
        <authorList>
            <person name="Li T."/>
            <person name="Hu X."/>
            <person name="Zhang T."/>
            <person name="Song X."/>
            <person name="Zhang H."/>
            <person name="Dai N."/>
            <person name="Sheng W."/>
            <person name="Hou X."/>
            <person name="Wei L."/>
        </authorList>
    </citation>
    <scope>NUCLEOTIDE SEQUENCE</scope>
    <source>
        <strain evidence="3">G02</strain>
        <tissue evidence="3">Leaf</tissue>
    </source>
</reference>
<evidence type="ECO:0000313" key="3">
    <source>
        <dbReference type="EMBL" id="KAL0320112.1"/>
    </source>
</evidence>
<evidence type="ECO:0000259" key="2">
    <source>
        <dbReference type="Pfam" id="PF14111"/>
    </source>
</evidence>
<accession>A0AAW2LNZ6</accession>
<organism evidence="3">
    <name type="scientific">Sesamum radiatum</name>
    <name type="common">Black benniseed</name>
    <dbReference type="NCBI Taxonomy" id="300843"/>
    <lineage>
        <taxon>Eukaryota</taxon>
        <taxon>Viridiplantae</taxon>
        <taxon>Streptophyta</taxon>
        <taxon>Embryophyta</taxon>
        <taxon>Tracheophyta</taxon>
        <taxon>Spermatophyta</taxon>
        <taxon>Magnoliopsida</taxon>
        <taxon>eudicotyledons</taxon>
        <taxon>Gunneridae</taxon>
        <taxon>Pentapetalae</taxon>
        <taxon>asterids</taxon>
        <taxon>lamiids</taxon>
        <taxon>Lamiales</taxon>
        <taxon>Pedaliaceae</taxon>
        <taxon>Sesamum</taxon>
    </lineage>
</organism>
<dbReference type="InterPro" id="IPR025558">
    <property type="entry name" value="DUF4283"/>
</dbReference>
<feature type="domain" description="DUF4283" evidence="2">
    <location>
        <begin position="87"/>
        <end position="166"/>
    </location>
</feature>
<sequence length="506" mass="57042">MAPFVLNSADFPPLTRSNSPESTQQRSSLSTPEQTSQKSISEAAVPPEFEKFFLAESNPPSIGTVNTINGRPTITFSDSETQALTVDFRFALVGKFSHGSPPYSQLHRLLVKSGIKGAFTVSMINYKHALICLSTESDYNRLWLRRIWYLNGLPMRVFKWSPTFTTAHESPIAPIWVSFPELPAHLFKKDVLFTIAKLIGTPLQIADSTYNKSSLAKARVCIEIDLLKPVLKEVDLQIFGETIVQKIEYDQVPQYCSLCKHVGHKDSDCYSKGDAPKPPSRQRGKNEARTIVREKGECSKDSETHHRYASTVVTQNDESGVKEKDNQVDVVNANEVHAENTVSIAENESINGAVVGNVEHAMIEHDFVDNEVNIEHAFIENETIVEPSPNDVCAYGALIVRLDNFLCDLKKGTSWFRIDNALMLFDNFKQFGKVMKGIEEDVYNVIKRNRLALRSAMLYQKCVLIFDRVSQLNLKPCDVRSPPIATRTRRRKKGMNSLEPPDIHYF</sequence>
<dbReference type="Pfam" id="PF14111">
    <property type="entry name" value="DUF4283"/>
    <property type="match status" value="1"/>
</dbReference>
<feature type="region of interest" description="Disordered" evidence="1">
    <location>
        <begin position="1"/>
        <end position="41"/>
    </location>
</feature>
<dbReference type="PANTHER" id="PTHR31286">
    <property type="entry name" value="GLYCINE-RICH CELL WALL STRUCTURAL PROTEIN 1.8-LIKE"/>
    <property type="match status" value="1"/>
</dbReference>